<evidence type="ECO:0000256" key="4">
    <source>
        <dbReference type="ARBA" id="ARBA00022821"/>
    </source>
</evidence>
<dbReference type="GO" id="GO:0016102">
    <property type="term" value="P:diterpenoid biosynthetic process"/>
    <property type="evidence" value="ECO:0007669"/>
    <property type="project" value="InterPro"/>
</dbReference>
<feature type="domain" description="Terpene synthase N-terminal" evidence="12">
    <location>
        <begin position="64"/>
        <end position="236"/>
    </location>
</feature>
<evidence type="ECO:0000256" key="2">
    <source>
        <dbReference type="ARBA" id="ARBA00004470"/>
    </source>
</evidence>
<evidence type="ECO:0000256" key="1">
    <source>
        <dbReference type="ARBA" id="ARBA00001946"/>
    </source>
</evidence>
<dbReference type="InterPro" id="IPR036965">
    <property type="entry name" value="Terpene_synth_N_sf"/>
</dbReference>
<dbReference type="SUPFAM" id="SSF48576">
    <property type="entry name" value="Terpenoid synthases"/>
    <property type="match status" value="1"/>
</dbReference>
<dbReference type="Pfam" id="PF01397">
    <property type="entry name" value="Terpene_synth"/>
    <property type="match status" value="1"/>
</dbReference>
<organism evidence="14 15">
    <name type="scientific">Medicago truncatula</name>
    <name type="common">Barrel medic</name>
    <name type="synonym">Medicago tribuloides</name>
    <dbReference type="NCBI Taxonomy" id="3880"/>
    <lineage>
        <taxon>Eukaryota</taxon>
        <taxon>Viridiplantae</taxon>
        <taxon>Streptophyta</taxon>
        <taxon>Embryophyta</taxon>
        <taxon>Tracheophyta</taxon>
        <taxon>Spermatophyta</taxon>
        <taxon>Magnoliopsida</taxon>
        <taxon>eudicotyledons</taxon>
        <taxon>Gunneridae</taxon>
        <taxon>Pentapetalae</taxon>
        <taxon>rosids</taxon>
        <taxon>fabids</taxon>
        <taxon>Fabales</taxon>
        <taxon>Fabaceae</taxon>
        <taxon>Papilionoideae</taxon>
        <taxon>50 kb inversion clade</taxon>
        <taxon>NPAAA clade</taxon>
        <taxon>Hologalegina</taxon>
        <taxon>IRL clade</taxon>
        <taxon>Trifolieae</taxon>
        <taxon>Medicago</taxon>
    </lineage>
</organism>
<dbReference type="EC" id="4.2.3.106" evidence="9"/>
<dbReference type="SUPFAM" id="SSF48239">
    <property type="entry name" value="Terpenoid cyclases/Protein prenyltransferases"/>
    <property type="match status" value="1"/>
</dbReference>
<evidence type="ECO:0000313" key="15">
    <source>
        <dbReference type="Proteomes" id="UP000265566"/>
    </source>
</evidence>
<evidence type="ECO:0000256" key="3">
    <source>
        <dbReference type="ARBA" id="ARBA00022723"/>
    </source>
</evidence>
<evidence type="ECO:0000259" key="12">
    <source>
        <dbReference type="Pfam" id="PF01397"/>
    </source>
</evidence>
<dbReference type="Gene3D" id="1.10.600.10">
    <property type="entry name" value="Farnesyl Diphosphate Synthase"/>
    <property type="match status" value="1"/>
</dbReference>
<comment type="catalytic activity">
    <reaction evidence="7">
        <text>(2E)-geranyl diphosphate = (E)-beta-ocimene + diphosphate</text>
        <dbReference type="Rhea" id="RHEA:32691"/>
        <dbReference type="ChEBI" id="CHEBI:33019"/>
        <dbReference type="ChEBI" id="CHEBI:58057"/>
        <dbReference type="ChEBI" id="CHEBI:64280"/>
        <dbReference type="EC" id="4.2.3.106"/>
    </reaction>
</comment>
<keyword evidence="4" id="KW-0611">Plant defense</keyword>
<dbReference type="InterPro" id="IPR050148">
    <property type="entry name" value="Terpene_synthase-like"/>
</dbReference>
<dbReference type="GO" id="GO:0010333">
    <property type="term" value="F:terpene synthase activity"/>
    <property type="evidence" value="ECO:0007669"/>
    <property type="project" value="InterPro"/>
</dbReference>
<evidence type="ECO:0000313" key="14">
    <source>
        <dbReference type="EMBL" id="RHN40679.1"/>
    </source>
</evidence>
<comment type="caution">
    <text evidence="14">The sequence shown here is derived from an EMBL/GenBank/DDBJ whole genome shotgun (WGS) entry which is preliminary data.</text>
</comment>
<dbReference type="GO" id="GO:0006952">
    <property type="term" value="P:defense response"/>
    <property type="evidence" value="ECO:0007669"/>
    <property type="project" value="UniProtKB-KW"/>
</dbReference>
<dbReference type="InterPro" id="IPR008949">
    <property type="entry name" value="Isoprenoid_synthase_dom_sf"/>
</dbReference>
<evidence type="ECO:0000256" key="10">
    <source>
        <dbReference type="ARBA" id="ARBA00067061"/>
    </source>
</evidence>
<dbReference type="Gramene" id="rna46867">
    <property type="protein sequence ID" value="RHN40679.1"/>
    <property type="gene ID" value="gene46867"/>
</dbReference>
<dbReference type="GO" id="GO:0009611">
    <property type="term" value="P:response to wounding"/>
    <property type="evidence" value="ECO:0007669"/>
    <property type="project" value="UniProtKB-ARBA"/>
</dbReference>
<keyword evidence="5" id="KW-0460">Magnesium</keyword>
<dbReference type="InterPro" id="IPR001906">
    <property type="entry name" value="Terpene_synth_N"/>
</dbReference>
<dbReference type="Proteomes" id="UP000265566">
    <property type="component" value="Chromosome 8"/>
</dbReference>
<dbReference type="GO" id="GO:0000287">
    <property type="term" value="F:magnesium ion binding"/>
    <property type="evidence" value="ECO:0007669"/>
    <property type="project" value="InterPro"/>
</dbReference>
<dbReference type="AlphaFoldDB" id="A0A396GHK7"/>
<evidence type="ECO:0000259" key="13">
    <source>
        <dbReference type="Pfam" id="PF03936"/>
    </source>
</evidence>
<dbReference type="OrthoDB" id="1936865at2759"/>
<dbReference type="FunFam" id="1.50.10.130:FF:000001">
    <property type="entry name" value="Isoprene synthase, chloroplastic"/>
    <property type="match status" value="1"/>
</dbReference>
<evidence type="ECO:0000256" key="11">
    <source>
        <dbReference type="ARBA" id="ARBA00079290"/>
    </source>
</evidence>
<comment type="cofactor">
    <cofactor evidence="1">
        <name>Mg(2+)</name>
        <dbReference type="ChEBI" id="CHEBI:18420"/>
    </cofactor>
</comment>
<dbReference type="InterPro" id="IPR044814">
    <property type="entry name" value="Terpene_cyclase_plant_C1"/>
</dbReference>
<keyword evidence="3" id="KW-0479">Metal-binding</keyword>
<gene>
    <name evidence="14" type="ORF">MtrunA17_Chr8g0357411</name>
</gene>
<protein>
    <recommendedName>
        <fullName evidence="11">(E)-beta-ocimene synthase</fullName>
        <ecNumber evidence="10">4.2.3.105</ecNumber>
        <ecNumber evidence="9">4.2.3.106</ecNumber>
    </recommendedName>
</protein>
<dbReference type="SFLD" id="SFLDS00005">
    <property type="entry name" value="Isoprenoid_Synthase_Type_I"/>
    <property type="match status" value="1"/>
</dbReference>
<evidence type="ECO:0000256" key="7">
    <source>
        <dbReference type="ARBA" id="ARBA00050824"/>
    </source>
</evidence>
<dbReference type="SFLD" id="SFLDG01019">
    <property type="entry name" value="Terpene_Cyclase_Like_1_C_Termi"/>
    <property type="match status" value="1"/>
</dbReference>
<dbReference type="Gene3D" id="1.50.10.130">
    <property type="entry name" value="Terpene synthase, N-terminal domain"/>
    <property type="match status" value="1"/>
</dbReference>
<dbReference type="GO" id="GO:0102701">
    <property type="term" value="F:tricyclene synthase activity"/>
    <property type="evidence" value="ECO:0007669"/>
    <property type="project" value="UniProtKB-EC"/>
</dbReference>
<reference evidence="15" key="1">
    <citation type="journal article" date="2018" name="Nat. Plants">
        <title>Whole-genome landscape of Medicago truncatula symbiotic genes.</title>
        <authorList>
            <person name="Pecrix Y."/>
            <person name="Staton S.E."/>
            <person name="Sallet E."/>
            <person name="Lelandais-Briere C."/>
            <person name="Moreau S."/>
            <person name="Carrere S."/>
            <person name="Blein T."/>
            <person name="Jardinaud M.F."/>
            <person name="Latrasse D."/>
            <person name="Zouine M."/>
            <person name="Zahm M."/>
            <person name="Kreplak J."/>
            <person name="Mayjonade B."/>
            <person name="Satge C."/>
            <person name="Perez M."/>
            <person name="Cauet S."/>
            <person name="Marande W."/>
            <person name="Chantry-Darmon C."/>
            <person name="Lopez-Roques C."/>
            <person name="Bouchez O."/>
            <person name="Berard A."/>
            <person name="Debelle F."/>
            <person name="Munos S."/>
            <person name="Bendahmane A."/>
            <person name="Berges H."/>
            <person name="Niebel A."/>
            <person name="Buitink J."/>
            <person name="Frugier F."/>
            <person name="Benhamed M."/>
            <person name="Crespi M."/>
            <person name="Gouzy J."/>
            <person name="Gamas P."/>
        </authorList>
    </citation>
    <scope>NUCLEOTIDE SEQUENCE [LARGE SCALE GENOMIC DNA]</scope>
    <source>
        <strain evidence="15">cv. Jemalong A17</strain>
    </source>
</reference>
<comment type="subcellular location">
    <subcellularLocation>
        <location evidence="2">Plastid</location>
        <location evidence="2">Chloroplast stroma</location>
    </subcellularLocation>
</comment>
<dbReference type="EC" id="4.2.3.105" evidence="10"/>
<evidence type="ECO:0000256" key="5">
    <source>
        <dbReference type="ARBA" id="ARBA00022842"/>
    </source>
</evidence>
<dbReference type="GO" id="GO:0080027">
    <property type="term" value="P:response to herbivore"/>
    <property type="evidence" value="ECO:0007669"/>
    <property type="project" value="UniProtKB-ARBA"/>
</dbReference>
<evidence type="ECO:0000256" key="6">
    <source>
        <dbReference type="ARBA" id="ARBA00023239"/>
    </source>
</evidence>
<feature type="domain" description="Terpene synthase metal-binding" evidence="13">
    <location>
        <begin position="295"/>
        <end position="533"/>
    </location>
</feature>
<accession>A0A396GHK7</accession>
<name>A0A396GHK7_MEDTR</name>
<evidence type="ECO:0000256" key="8">
    <source>
        <dbReference type="ARBA" id="ARBA00052932"/>
    </source>
</evidence>
<evidence type="ECO:0000256" key="9">
    <source>
        <dbReference type="ARBA" id="ARBA00067060"/>
    </source>
</evidence>
<dbReference type="PANTHER" id="PTHR31225">
    <property type="entry name" value="OS04G0344100 PROTEIN-RELATED"/>
    <property type="match status" value="1"/>
</dbReference>
<dbReference type="FunFam" id="1.10.600.10:FF:000007">
    <property type="entry name" value="Isoprene synthase, chloroplastic"/>
    <property type="match status" value="1"/>
</dbReference>
<dbReference type="PANTHER" id="PTHR31225:SF244">
    <property type="entry name" value="1,8-CINEOLE SYNTHASE 1, CHLOROPLASTIC-RELATED"/>
    <property type="match status" value="1"/>
</dbReference>
<keyword evidence="6 14" id="KW-0456">Lyase</keyword>
<proteinExistence type="predicted"/>
<dbReference type="CDD" id="cd00684">
    <property type="entry name" value="Terpene_cyclase_plant_C1"/>
    <property type="match status" value="1"/>
</dbReference>
<dbReference type="InterPro" id="IPR005630">
    <property type="entry name" value="Terpene_synthase_metal-bd"/>
</dbReference>
<dbReference type="Pfam" id="PF03936">
    <property type="entry name" value="Terpene_synth_C"/>
    <property type="match status" value="1"/>
</dbReference>
<sequence length="589" mass="68985">MALPILASPPVAFIKTIFPKDRSLSQATWNFNFPRPIQCKASYKVSNDQNQTISRRPSKYQPSIWTDDYIQSLSSEYKEEIYGDQRKVLRETVRMMLCKIENELDQLEFIDVLQRIGVSYHFNNEIRDILDNIYNKQTSKLKKNLHATALKFRLLRQHGYDISTDCFVCFQNELCNFKIGQFVDVHGMLSMYEASFHSFEDETILDEARDFTTNFLKGYLKQNRGNHISLLISHALDLPLNWTISRLEARWFISIYEKQENKNHALLQFAKLDFNILQSKYLEELKCASRWWKGTALGEKVSFARDRLVENFVWTVGANFKPDFELFRIGITKLNALITTIDDVYDLYGTLEELELFTEAIDRWDLNALDSLPYYMQICFHVVYNFVNEISFESLKKNEKYISTPYLKKAWTDLCKAYLIEAKWYYSGYTPTLEEYMANACITIGAYALFTHGYFLMPHSIKREDLVRLGEDSNIIHLTAIITRLANDHGTYKRENETGDIPKSNKCYMNESGASEIEARDYMKSMMSILWKKQNKEAQSSSFSQNFIDTNMNGFRICMFMYQNGDGHSIHDPEIQNRIMSLIFEPIPF</sequence>
<comment type="catalytic activity">
    <reaction evidence="8">
        <text>(2E)-geranyl diphosphate = tricyclene + diphosphate</text>
        <dbReference type="Rhea" id="RHEA:32687"/>
        <dbReference type="ChEBI" id="CHEBI:33019"/>
        <dbReference type="ChEBI" id="CHEBI:58057"/>
        <dbReference type="ChEBI" id="CHEBI:64266"/>
        <dbReference type="EC" id="4.2.3.105"/>
    </reaction>
</comment>
<dbReference type="EMBL" id="PSQE01000008">
    <property type="protein sequence ID" value="RHN40679.1"/>
    <property type="molecule type" value="Genomic_DNA"/>
</dbReference>
<dbReference type="GO" id="GO:0034768">
    <property type="term" value="F:(E)-beta-ocimene synthase activity"/>
    <property type="evidence" value="ECO:0007669"/>
    <property type="project" value="UniProtKB-EC"/>
</dbReference>
<dbReference type="GO" id="GO:0009570">
    <property type="term" value="C:chloroplast stroma"/>
    <property type="evidence" value="ECO:0007669"/>
    <property type="project" value="UniProtKB-SubCell"/>
</dbReference>
<dbReference type="InterPro" id="IPR008930">
    <property type="entry name" value="Terpenoid_cyclase/PrenylTrfase"/>
</dbReference>
<dbReference type="InterPro" id="IPR034741">
    <property type="entry name" value="Terpene_cyclase-like_1_C"/>
</dbReference>